<reference evidence="1 2" key="1">
    <citation type="journal article" date="2020" name="ISME J.">
        <title>Uncovering the hidden diversity of litter-decomposition mechanisms in mushroom-forming fungi.</title>
        <authorList>
            <person name="Floudas D."/>
            <person name="Bentzer J."/>
            <person name="Ahren D."/>
            <person name="Johansson T."/>
            <person name="Persson P."/>
            <person name="Tunlid A."/>
        </authorList>
    </citation>
    <scope>NUCLEOTIDE SEQUENCE [LARGE SCALE GENOMIC DNA]</scope>
    <source>
        <strain evidence="1 2">CBS 146.42</strain>
    </source>
</reference>
<evidence type="ECO:0000313" key="1">
    <source>
        <dbReference type="EMBL" id="KAF5347754.1"/>
    </source>
</evidence>
<dbReference type="AlphaFoldDB" id="A0A8H5CUT9"/>
<gene>
    <name evidence="1" type="ORF">D9756_010281</name>
</gene>
<dbReference type="PANTHER" id="PTHR41813:SF2">
    <property type="entry name" value="REGULATOR PAB1642, PUTATIVE (AFU_ORTHOLOGUE AFUA_3G11955)-RELATED"/>
    <property type="match status" value="1"/>
</dbReference>
<comment type="caution">
    <text evidence="1">The sequence shown here is derived from an EMBL/GenBank/DDBJ whole genome shotgun (WGS) entry which is preliminary data.</text>
</comment>
<evidence type="ECO:0000313" key="2">
    <source>
        <dbReference type="Proteomes" id="UP000559027"/>
    </source>
</evidence>
<protein>
    <recommendedName>
        <fullName evidence="3">Heme oxygenase-like protein</fullName>
    </recommendedName>
</protein>
<dbReference type="OrthoDB" id="37730at2759"/>
<dbReference type="InterPro" id="IPR016084">
    <property type="entry name" value="Haem_Oase-like_multi-hlx"/>
</dbReference>
<dbReference type="InterPro" id="IPR053261">
    <property type="entry name" value="Polyketide-peptide_reg"/>
</dbReference>
<proteinExistence type="predicted"/>
<evidence type="ECO:0008006" key="3">
    <source>
        <dbReference type="Google" id="ProtNLM"/>
    </source>
</evidence>
<name>A0A8H5CUT9_9AGAR</name>
<dbReference type="Gene3D" id="1.20.910.10">
    <property type="entry name" value="Heme oxygenase-like"/>
    <property type="match status" value="1"/>
</dbReference>
<dbReference type="CDD" id="cd19357">
    <property type="entry name" value="TenA_E_At3g16990-like"/>
    <property type="match status" value="1"/>
</dbReference>
<dbReference type="SUPFAM" id="SSF48613">
    <property type="entry name" value="Heme oxygenase-like"/>
    <property type="match status" value="1"/>
</dbReference>
<dbReference type="Proteomes" id="UP000559027">
    <property type="component" value="Unassembled WGS sequence"/>
</dbReference>
<organism evidence="1 2">
    <name type="scientific">Leucocoprinus leucothites</name>
    <dbReference type="NCBI Taxonomy" id="201217"/>
    <lineage>
        <taxon>Eukaryota</taxon>
        <taxon>Fungi</taxon>
        <taxon>Dikarya</taxon>
        <taxon>Basidiomycota</taxon>
        <taxon>Agaricomycotina</taxon>
        <taxon>Agaricomycetes</taxon>
        <taxon>Agaricomycetidae</taxon>
        <taxon>Agaricales</taxon>
        <taxon>Agaricineae</taxon>
        <taxon>Agaricaceae</taxon>
        <taxon>Leucocoprinus</taxon>
    </lineage>
</organism>
<sequence length="241" mass="27182">MPTLTEHLVNLTTVPSYSEATQHPFLIAAGDGTLLSDRLALWLSQDRIYAAHAYPAFIGALITSIPWDSSHPVGSPGEQRNQHILSVLVFCLQNIVQEVNFFRDTAAKWDLPIDGWKERKGTRDYTAEMARISKDGILTDGLIFLWAMERVYLDAWTFVRNQLKANGQDMNSAVGSFAANWGGPDMINFVNTLTKLIDGLEFQPGTDAWRRAEDIWTRVVELEVDFWPMPGEEISQRISPK</sequence>
<keyword evidence="2" id="KW-1185">Reference proteome</keyword>
<dbReference type="PANTHER" id="PTHR41813">
    <property type="entry name" value="REGULATOR PAB1642, PUTATIVE (AFU_ORTHOLOGUE AFUA_3G11955)-RELATED"/>
    <property type="match status" value="1"/>
</dbReference>
<dbReference type="EMBL" id="JAACJO010000023">
    <property type="protein sequence ID" value="KAF5347754.1"/>
    <property type="molecule type" value="Genomic_DNA"/>
</dbReference>
<accession>A0A8H5CUT9</accession>